<dbReference type="AlphaFoldDB" id="A0A1I1TZD7"/>
<feature type="signal peptide" evidence="1">
    <location>
        <begin position="1"/>
        <end position="25"/>
    </location>
</feature>
<protein>
    <recommendedName>
        <fullName evidence="4">DUF1565 domain-containing protein</fullName>
    </recommendedName>
</protein>
<dbReference type="InterPro" id="IPR012334">
    <property type="entry name" value="Pectin_lyas_fold"/>
</dbReference>
<evidence type="ECO:0000313" key="3">
    <source>
        <dbReference type="Proteomes" id="UP000198855"/>
    </source>
</evidence>
<dbReference type="STRING" id="1045775.SAMN05216378_0717"/>
<dbReference type="SUPFAM" id="SSF51126">
    <property type="entry name" value="Pectin lyase-like"/>
    <property type="match status" value="1"/>
</dbReference>
<keyword evidence="3" id="KW-1185">Reference proteome</keyword>
<evidence type="ECO:0008006" key="4">
    <source>
        <dbReference type="Google" id="ProtNLM"/>
    </source>
</evidence>
<accession>A0A1I1TZD7</accession>
<proteinExistence type="predicted"/>
<dbReference type="OrthoDB" id="9808066at2"/>
<name>A0A1I1TZD7_9BACL</name>
<reference evidence="3" key="1">
    <citation type="submission" date="2016-10" db="EMBL/GenBank/DDBJ databases">
        <authorList>
            <person name="Varghese N."/>
            <person name="Submissions S."/>
        </authorList>
    </citation>
    <scope>NUCLEOTIDE SEQUENCE [LARGE SCALE GENOMIC DNA]</scope>
    <source>
        <strain evidence="3">CGMCC 1.10784</strain>
    </source>
</reference>
<keyword evidence="1" id="KW-0732">Signal</keyword>
<dbReference type="PANTHER" id="PTHR36453">
    <property type="entry name" value="SECRETED PROTEIN-RELATED"/>
    <property type="match status" value="1"/>
</dbReference>
<dbReference type="PANTHER" id="PTHR36453:SF1">
    <property type="entry name" value="RIGHT HANDED BETA HELIX DOMAIN-CONTAINING PROTEIN"/>
    <property type="match status" value="1"/>
</dbReference>
<dbReference type="EMBL" id="FOMT01000001">
    <property type="protein sequence ID" value="SFD62718.1"/>
    <property type="molecule type" value="Genomic_DNA"/>
</dbReference>
<organism evidence="2 3">
    <name type="scientific">Paenibacillus catalpae</name>
    <dbReference type="NCBI Taxonomy" id="1045775"/>
    <lineage>
        <taxon>Bacteria</taxon>
        <taxon>Bacillati</taxon>
        <taxon>Bacillota</taxon>
        <taxon>Bacilli</taxon>
        <taxon>Bacillales</taxon>
        <taxon>Paenibacillaceae</taxon>
        <taxon>Paenibacillus</taxon>
    </lineage>
</organism>
<sequence>MYIVRSKWKASLAISVMMAIIVMLAAPVNAAQSVQSNTPFQADFYVSKTGSDNWSGTRAEPSNKKNDGPFRTIGRAQEAVRAAIAEGMSADVVVAVREGTYETDETLYMTEADSGRDGHQVVYRNYPGEYPILSAAAIRC</sequence>
<gene>
    <name evidence="2" type="ORF">SAMN05216378_0717</name>
</gene>
<dbReference type="Gene3D" id="2.160.20.10">
    <property type="entry name" value="Single-stranded right-handed beta-helix, Pectin lyase-like"/>
    <property type="match status" value="1"/>
</dbReference>
<feature type="chain" id="PRO_5039669993" description="DUF1565 domain-containing protein" evidence="1">
    <location>
        <begin position="26"/>
        <end position="140"/>
    </location>
</feature>
<evidence type="ECO:0000256" key="1">
    <source>
        <dbReference type="SAM" id="SignalP"/>
    </source>
</evidence>
<dbReference type="RefSeq" id="WP_091181078.1">
    <property type="nucleotide sequence ID" value="NZ_FOMT01000001.1"/>
</dbReference>
<dbReference type="Proteomes" id="UP000198855">
    <property type="component" value="Unassembled WGS sequence"/>
</dbReference>
<evidence type="ECO:0000313" key="2">
    <source>
        <dbReference type="EMBL" id="SFD62718.1"/>
    </source>
</evidence>
<dbReference type="InterPro" id="IPR011050">
    <property type="entry name" value="Pectin_lyase_fold/virulence"/>
</dbReference>